<gene>
    <name evidence="7" type="ORF">E4031_05750</name>
    <name evidence="6" type="ORF">E4Z98_07345</name>
</gene>
<feature type="transmembrane region" description="Helical" evidence="5">
    <location>
        <begin position="218"/>
        <end position="238"/>
    </location>
</feature>
<sequence length="318" mass="35960">MKNLLRSLPIPMGGLLLGMSSLSLLLIDGPLNVMGIFFFIIATIGCLLMYLKILWLFSEVRESLANPVVASVFPTIAMASMILINQWGKYMPEIPHALLKGLWLVCCLFHYGWLLYFCYRFILKEPFLFKKVLPSWFIVFVGIGVAATTGMTFYPQIAQISFILAISCYVVLLPVMLIRIFYIKEFTQEQLPLLTILAAPGSLCLVGYLSLSGNESNVWVYLLVIVSQLLYVMVLVLSVRHYRSTFYPSYAAYTFPLVISATAAVKFTEKYLINTPIYQLAKTIGYLEQVICLVVVSCVFILYLVFIIKQIKRATITP</sequence>
<organism evidence="6 8">
    <name type="scientific">Vagococcus xieshaowenii</name>
    <dbReference type="NCBI Taxonomy" id="2562451"/>
    <lineage>
        <taxon>Bacteria</taxon>
        <taxon>Bacillati</taxon>
        <taxon>Bacillota</taxon>
        <taxon>Bacilli</taxon>
        <taxon>Lactobacillales</taxon>
        <taxon>Enterococcaceae</taxon>
        <taxon>Vagococcus</taxon>
    </lineage>
</organism>
<feature type="transmembrane region" description="Helical" evidence="5">
    <location>
        <begin position="64"/>
        <end position="82"/>
    </location>
</feature>
<feature type="transmembrane region" description="Helical" evidence="5">
    <location>
        <begin position="102"/>
        <end position="123"/>
    </location>
</feature>
<evidence type="ECO:0000313" key="9">
    <source>
        <dbReference type="Proteomes" id="UP000297725"/>
    </source>
</evidence>
<keyword evidence="2 5" id="KW-0812">Transmembrane</keyword>
<dbReference type="Proteomes" id="UP000297725">
    <property type="component" value="Unassembled WGS sequence"/>
</dbReference>
<evidence type="ECO:0000313" key="8">
    <source>
        <dbReference type="Proteomes" id="UP000296883"/>
    </source>
</evidence>
<reference evidence="6 8" key="2">
    <citation type="journal article" date="2020" name="Int. J. Syst. Evol. Microbiol.">
        <title>Vagococcus xieshaowenii sp. nov., isolated from snow finch (Montifringilla taczanowskii) cloacal content.</title>
        <authorList>
            <person name="Ge Y."/>
            <person name="Yang J."/>
            <person name="Lai X.H."/>
            <person name="Zhang G."/>
            <person name="Jin D."/>
            <person name="Lu S."/>
            <person name="Wang B."/>
            <person name="Huang Y."/>
            <person name="Huang Y."/>
            <person name="Ren Z."/>
            <person name="Zhang X."/>
            <person name="Xu J."/>
        </authorList>
    </citation>
    <scope>NUCLEOTIDE SEQUENCE [LARGE SCALE GENOMIC DNA]</scope>
    <source>
        <strain evidence="6">Personal::cf-49</strain>
        <strain evidence="8">personal::cf-49</strain>
    </source>
</reference>
<feature type="transmembrane region" description="Helical" evidence="5">
    <location>
        <begin position="250"/>
        <end position="267"/>
    </location>
</feature>
<evidence type="ECO:0000256" key="4">
    <source>
        <dbReference type="ARBA" id="ARBA00023136"/>
    </source>
</evidence>
<reference evidence="7 9" key="1">
    <citation type="submission" date="2019-03" db="EMBL/GenBank/DDBJ databases">
        <title>Vagococcus sp. was isolated fron gut of Carduelis flavirostris.</title>
        <authorList>
            <person name="Ge Y."/>
        </authorList>
    </citation>
    <scope>NUCLEOTIDE SEQUENCE [LARGE SCALE GENOMIC DNA]</scope>
    <source>
        <strain evidence="7 9">CF-210</strain>
    </source>
</reference>
<dbReference type="RefSeq" id="WP_135254492.1">
    <property type="nucleotide sequence ID" value="NZ_CP038865.1"/>
</dbReference>
<keyword evidence="3 5" id="KW-1133">Transmembrane helix</keyword>
<feature type="transmembrane region" description="Helical" evidence="5">
    <location>
        <begin position="193"/>
        <end position="212"/>
    </location>
</feature>
<dbReference type="PANTHER" id="PTHR37955:SF1">
    <property type="entry name" value="DEP DOMAIN-CONTAINING PROTEIN"/>
    <property type="match status" value="1"/>
</dbReference>
<accession>A0A7Z2B3G9</accession>
<dbReference type="EMBL" id="SRHU01000023">
    <property type="protein sequence ID" value="TFZ40887.1"/>
    <property type="molecule type" value="Genomic_DNA"/>
</dbReference>
<feature type="transmembrane region" description="Helical" evidence="5">
    <location>
        <begin position="33"/>
        <end position="57"/>
    </location>
</feature>
<feature type="transmembrane region" description="Helical" evidence="5">
    <location>
        <begin position="287"/>
        <end position="308"/>
    </location>
</feature>
<comment type="subcellular location">
    <subcellularLocation>
        <location evidence="1">Membrane</location>
        <topology evidence="1">Multi-pass membrane protein</topology>
    </subcellularLocation>
</comment>
<accession>A0A4Z0D7P1</accession>
<proteinExistence type="predicted"/>
<feature type="transmembrane region" description="Helical" evidence="5">
    <location>
        <begin position="160"/>
        <end position="181"/>
    </location>
</feature>
<dbReference type="Pfam" id="PF03595">
    <property type="entry name" value="SLAC1"/>
    <property type="match status" value="1"/>
</dbReference>
<dbReference type="GO" id="GO:0005886">
    <property type="term" value="C:plasma membrane"/>
    <property type="evidence" value="ECO:0007669"/>
    <property type="project" value="TreeGrafter"/>
</dbReference>
<evidence type="ECO:0000256" key="5">
    <source>
        <dbReference type="SAM" id="Phobius"/>
    </source>
</evidence>
<dbReference type="InterPro" id="IPR004695">
    <property type="entry name" value="SLAC1/Mae1/Ssu1/TehA"/>
</dbReference>
<evidence type="ECO:0000256" key="1">
    <source>
        <dbReference type="ARBA" id="ARBA00004141"/>
    </source>
</evidence>
<dbReference type="GO" id="GO:0046583">
    <property type="term" value="F:monoatomic cation efflux transmembrane transporter activity"/>
    <property type="evidence" value="ECO:0007669"/>
    <property type="project" value="TreeGrafter"/>
</dbReference>
<evidence type="ECO:0000256" key="2">
    <source>
        <dbReference type="ARBA" id="ARBA00022692"/>
    </source>
</evidence>
<dbReference type="InterPro" id="IPR038665">
    <property type="entry name" value="Voltage-dep_anion_channel_sf"/>
</dbReference>
<dbReference type="CDD" id="cd09325">
    <property type="entry name" value="TDT_C4-dicarb_trans"/>
    <property type="match status" value="1"/>
</dbReference>
<protein>
    <submittedName>
        <fullName evidence="6">TDT family transporter</fullName>
    </submittedName>
</protein>
<dbReference type="OrthoDB" id="309023at2"/>
<dbReference type="Proteomes" id="UP000296883">
    <property type="component" value="Chromosome"/>
</dbReference>
<evidence type="ECO:0000313" key="7">
    <source>
        <dbReference type="EMBL" id="TFZ40887.1"/>
    </source>
</evidence>
<dbReference type="InterPro" id="IPR052951">
    <property type="entry name" value="Tellurite_res_ion_channel"/>
</dbReference>
<evidence type="ECO:0000256" key="3">
    <source>
        <dbReference type="ARBA" id="ARBA00022989"/>
    </source>
</evidence>
<dbReference type="KEGG" id="vac:E4Z98_07345"/>
<feature type="transmembrane region" description="Helical" evidence="5">
    <location>
        <begin position="135"/>
        <end position="154"/>
    </location>
</feature>
<dbReference type="Gene3D" id="1.50.10.150">
    <property type="entry name" value="Voltage-dependent anion channel"/>
    <property type="match status" value="1"/>
</dbReference>
<keyword evidence="8" id="KW-1185">Reference proteome</keyword>
<keyword evidence="4 5" id="KW-0472">Membrane</keyword>
<name>A0A4Z0D7P1_9ENTE</name>
<dbReference type="AlphaFoldDB" id="A0A4Z0D7P1"/>
<dbReference type="EMBL" id="CP038865">
    <property type="protein sequence ID" value="QCA29136.1"/>
    <property type="molecule type" value="Genomic_DNA"/>
</dbReference>
<dbReference type="PANTHER" id="PTHR37955">
    <property type="entry name" value="TELLURITE RESISTANCE PROTEIN TEHA"/>
    <property type="match status" value="1"/>
</dbReference>
<feature type="transmembrane region" description="Helical" evidence="5">
    <location>
        <begin position="7"/>
        <end position="27"/>
    </location>
</feature>
<evidence type="ECO:0000313" key="6">
    <source>
        <dbReference type="EMBL" id="QCA29136.1"/>
    </source>
</evidence>